<sequence>MSNSMQIDLNDDCLKLQSDINRFVELFDKLNLSLNISKCKVMTFTISRTSLVFPYHLGDTVISRCKDFIMDLGFKFTSNLDPSLHIEMICCSALRTLGFVMRLAKDFSLKSSLKALYCTIVRPILEYGAVIWDPHTSVNAYQLERVQRRFFRFASYLMSIDCPPHDYTPVATNLGLVTLAERRCYFGNKFLKDLLTGVIDSPSLLALVAFKVPLRSTCSNAMFHIPFSSTNYMQNEPLRRLMSQANTDPTFNFLIF</sequence>
<organism evidence="1 2">
    <name type="scientific">Sipha flava</name>
    <name type="common">yellow sugarcane aphid</name>
    <dbReference type="NCBI Taxonomy" id="143950"/>
    <lineage>
        <taxon>Eukaryota</taxon>
        <taxon>Metazoa</taxon>
        <taxon>Ecdysozoa</taxon>
        <taxon>Arthropoda</taxon>
        <taxon>Hexapoda</taxon>
        <taxon>Insecta</taxon>
        <taxon>Pterygota</taxon>
        <taxon>Neoptera</taxon>
        <taxon>Paraneoptera</taxon>
        <taxon>Hemiptera</taxon>
        <taxon>Sternorrhyncha</taxon>
        <taxon>Aphidomorpha</taxon>
        <taxon>Aphidoidea</taxon>
        <taxon>Aphididae</taxon>
        <taxon>Sipha</taxon>
    </lineage>
</organism>
<name>A0A8B8F3Q3_9HEMI</name>
<evidence type="ECO:0000313" key="1">
    <source>
        <dbReference type="Proteomes" id="UP000694846"/>
    </source>
</evidence>
<protein>
    <submittedName>
        <fullName evidence="2">Uncharacterized protein LOC112679644</fullName>
    </submittedName>
</protein>
<dbReference type="AlphaFoldDB" id="A0A8B8F3Q3"/>
<evidence type="ECO:0000313" key="2">
    <source>
        <dbReference type="RefSeq" id="XP_025405318.1"/>
    </source>
</evidence>
<accession>A0A8B8F3Q3</accession>
<dbReference type="Proteomes" id="UP000694846">
    <property type="component" value="Unplaced"/>
</dbReference>
<proteinExistence type="predicted"/>
<dbReference type="OrthoDB" id="6603726at2759"/>
<gene>
    <name evidence="2" type="primary">LOC112679644</name>
</gene>
<reference evidence="2" key="1">
    <citation type="submission" date="2025-08" db="UniProtKB">
        <authorList>
            <consortium name="RefSeq"/>
        </authorList>
    </citation>
    <scope>IDENTIFICATION</scope>
    <source>
        <tissue evidence="2">Whole body</tissue>
    </source>
</reference>
<dbReference type="GeneID" id="112679644"/>
<keyword evidence="1" id="KW-1185">Reference proteome</keyword>
<dbReference type="RefSeq" id="XP_025405318.1">
    <property type="nucleotide sequence ID" value="XM_025549533.1"/>
</dbReference>